<evidence type="ECO:0000259" key="3">
    <source>
        <dbReference type="PROSITE" id="PS51186"/>
    </source>
</evidence>
<keyword evidence="2" id="KW-0012">Acyltransferase</keyword>
<dbReference type="Gene3D" id="3.40.630.30">
    <property type="match status" value="1"/>
</dbReference>
<evidence type="ECO:0000256" key="1">
    <source>
        <dbReference type="ARBA" id="ARBA00022679"/>
    </source>
</evidence>
<dbReference type="InterPro" id="IPR016181">
    <property type="entry name" value="Acyl_CoA_acyltransferase"/>
</dbReference>
<dbReference type="SUPFAM" id="SSF55729">
    <property type="entry name" value="Acyl-CoA N-acyltransferases (Nat)"/>
    <property type="match status" value="1"/>
</dbReference>
<dbReference type="EMBL" id="CP098747">
    <property type="protein sequence ID" value="USG61405.1"/>
    <property type="molecule type" value="Genomic_DNA"/>
</dbReference>
<dbReference type="InterPro" id="IPR000182">
    <property type="entry name" value="GNAT_dom"/>
</dbReference>
<gene>
    <name evidence="4" type="ORF">NBZ79_00250</name>
</gene>
<protein>
    <submittedName>
        <fullName evidence="4">GNAT family N-acetyltransferase</fullName>
    </submittedName>
</protein>
<dbReference type="PANTHER" id="PTHR43877">
    <property type="entry name" value="AMINOALKYLPHOSPHONATE N-ACETYLTRANSFERASE-RELATED-RELATED"/>
    <property type="match status" value="1"/>
</dbReference>
<accession>A0ABY4W6Q0</accession>
<dbReference type="PANTHER" id="PTHR43877:SF2">
    <property type="entry name" value="AMINOALKYLPHOSPHONATE N-ACETYLTRANSFERASE-RELATED"/>
    <property type="match status" value="1"/>
</dbReference>
<sequence>MTIRRACKADEESIRACAEDAYEKYISAIGKKPAPMIADFGLQISEGIVHVAENLRGEVDGFIVFFPRKDHMFLENVAVKGSAVGRGVGKRLMAFCEAEARRLDLGSIRLYTNEKMTENLAIYPHLGFSETDRREEEGFRRVFFEKVLE</sequence>
<organism evidence="4 5">
    <name type="scientific">Sneathiella marina</name>
    <dbReference type="NCBI Taxonomy" id="2950108"/>
    <lineage>
        <taxon>Bacteria</taxon>
        <taxon>Pseudomonadati</taxon>
        <taxon>Pseudomonadota</taxon>
        <taxon>Alphaproteobacteria</taxon>
        <taxon>Sneathiellales</taxon>
        <taxon>Sneathiellaceae</taxon>
        <taxon>Sneathiella</taxon>
    </lineage>
</organism>
<proteinExistence type="predicted"/>
<keyword evidence="5" id="KW-1185">Reference proteome</keyword>
<dbReference type="PROSITE" id="PS51186">
    <property type="entry name" value="GNAT"/>
    <property type="match status" value="1"/>
</dbReference>
<evidence type="ECO:0000256" key="2">
    <source>
        <dbReference type="ARBA" id="ARBA00023315"/>
    </source>
</evidence>
<dbReference type="CDD" id="cd04301">
    <property type="entry name" value="NAT_SF"/>
    <property type="match status" value="1"/>
</dbReference>
<evidence type="ECO:0000313" key="5">
    <source>
        <dbReference type="Proteomes" id="UP001056291"/>
    </source>
</evidence>
<reference evidence="4" key="1">
    <citation type="submission" date="2022-06" db="EMBL/GenBank/DDBJ databases">
        <title>Sneathiella actinostolidae sp. nov., isolated from a sea anemonein the Western Pacific Ocean.</title>
        <authorList>
            <person name="Wei M.J."/>
        </authorList>
    </citation>
    <scope>NUCLEOTIDE SEQUENCE</scope>
    <source>
        <strain evidence="4">PHK-P5</strain>
    </source>
</reference>
<dbReference type="Proteomes" id="UP001056291">
    <property type="component" value="Chromosome"/>
</dbReference>
<dbReference type="InterPro" id="IPR050832">
    <property type="entry name" value="Bact_Acetyltransf"/>
</dbReference>
<keyword evidence="1" id="KW-0808">Transferase</keyword>
<dbReference type="Pfam" id="PF13508">
    <property type="entry name" value="Acetyltransf_7"/>
    <property type="match status" value="1"/>
</dbReference>
<dbReference type="RefSeq" id="WP_251934412.1">
    <property type="nucleotide sequence ID" value="NZ_CP098747.1"/>
</dbReference>
<evidence type="ECO:0000313" key="4">
    <source>
        <dbReference type="EMBL" id="USG61405.1"/>
    </source>
</evidence>
<feature type="domain" description="N-acetyltransferase" evidence="3">
    <location>
        <begin position="1"/>
        <end position="149"/>
    </location>
</feature>
<name>A0ABY4W6Q0_9PROT</name>